<dbReference type="GO" id="GO:0043190">
    <property type="term" value="C:ATP-binding cassette (ABC) transporter complex"/>
    <property type="evidence" value="ECO:0007669"/>
    <property type="project" value="InterPro"/>
</dbReference>
<evidence type="ECO:0000256" key="1">
    <source>
        <dbReference type="ARBA" id="ARBA00004651"/>
    </source>
</evidence>
<keyword evidence="4 6" id="KW-1133">Transmembrane helix</keyword>
<evidence type="ECO:0000256" key="5">
    <source>
        <dbReference type="ARBA" id="ARBA00023136"/>
    </source>
</evidence>
<evidence type="ECO:0000313" key="8">
    <source>
        <dbReference type="Proteomes" id="UP000011717"/>
    </source>
</evidence>
<name>M2TMH3_9SPHN</name>
<reference evidence="7 8" key="1">
    <citation type="journal article" date="2013" name="Genome Announc.">
        <title>Draft Genome Sequence of Strain JLT2015T, Belonging to the Family Sphingomonadaceae of the Alphaproteobacteria.</title>
        <authorList>
            <person name="Tang K."/>
            <person name="Liu K."/>
            <person name="Li S."/>
            <person name="Jiao N."/>
        </authorList>
    </citation>
    <scope>NUCLEOTIDE SEQUENCE [LARGE SCALE GENOMIC DNA]</scope>
    <source>
        <strain evidence="7 8">JLT2015</strain>
    </source>
</reference>
<evidence type="ECO:0000256" key="4">
    <source>
        <dbReference type="ARBA" id="ARBA00022989"/>
    </source>
</evidence>
<feature type="transmembrane region" description="Helical" evidence="6">
    <location>
        <begin position="292"/>
        <end position="310"/>
    </location>
</feature>
<dbReference type="RefSeq" id="WP_008601528.1">
    <property type="nucleotide sequence ID" value="NZ_AMRV01000004.1"/>
</dbReference>
<comment type="caution">
    <text evidence="7">The sequence shown here is derived from an EMBL/GenBank/DDBJ whole genome shotgun (WGS) entry which is preliminary data.</text>
</comment>
<dbReference type="PANTHER" id="PTHR33529:SF2">
    <property type="entry name" value="LIPOPOLYSACCHARIDE EXPORT SYSTEM PERMEASE PROTEIN LPTG"/>
    <property type="match status" value="1"/>
</dbReference>
<keyword evidence="5 6" id="KW-0472">Membrane</keyword>
<evidence type="ECO:0000256" key="3">
    <source>
        <dbReference type="ARBA" id="ARBA00022692"/>
    </source>
</evidence>
<protein>
    <submittedName>
        <fullName evidence="7">Permease YjgP/YjgQ</fullName>
    </submittedName>
</protein>
<dbReference type="NCBIfam" id="TIGR04407">
    <property type="entry name" value="LptF_YjgP"/>
    <property type="match status" value="1"/>
</dbReference>
<dbReference type="GO" id="GO:0055085">
    <property type="term" value="P:transmembrane transport"/>
    <property type="evidence" value="ECO:0007669"/>
    <property type="project" value="InterPro"/>
</dbReference>
<feature type="transmembrane region" description="Helical" evidence="6">
    <location>
        <begin position="12"/>
        <end position="35"/>
    </location>
</feature>
<dbReference type="InterPro" id="IPR005495">
    <property type="entry name" value="LptG/LptF_permease"/>
</dbReference>
<accession>M2TMH3</accession>
<gene>
    <name evidence="7" type="ORF">C725_1519</name>
</gene>
<dbReference type="PANTHER" id="PTHR33529">
    <property type="entry name" value="SLR0882 PROTEIN-RELATED"/>
    <property type="match status" value="1"/>
</dbReference>
<comment type="subcellular location">
    <subcellularLocation>
        <location evidence="1">Cell membrane</location>
        <topology evidence="1">Multi-pass membrane protein</topology>
    </subcellularLocation>
</comment>
<keyword evidence="3 6" id="KW-0812">Transmembrane</keyword>
<dbReference type="Pfam" id="PF03739">
    <property type="entry name" value="LptF_LptG"/>
    <property type="match status" value="1"/>
</dbReference>
<dbReference type="OrthoDB" id="7057792at2"/>
<dbReference type="InterPro" id="IPR030922">
    <property type="entry name" value="LptF"/>
</dbReference>
<evidence type="ECO:0000313" key="7">
    <source>
        <dbReference type="EMBL" id="EMD82921.1"/>
    </source>
</evidence>
<dbReference type="Proteomes" id="UP000011717">
    <property type="component" value="Unassembled WGS sequence"/>
</dbReference>
<feature type="transmembrane region" description="Helical" evidence="6">
    <location>
        <begin position="354"/>
        <end position="373"/>
    </location>
</feature>
<proteinExistence type="predicted"/>
<evidence type="ECO:0000256" key="6">
    <source>
        <dbReference type="SAM" id="Phobius"/>
    </source>
</evidence>
<keyword evidence="8" id="KW-1185">Reference proteome</keyword>
<feature type="transmembrane region" description="Helical" evidence="6">
    <location>
        <begin position="66"/>
        <end position="87"/>
    </location>
</feature>
<dbReference type="EMBL" id="AMRV01000004">
    <property type="protein sequence ID" value="EMD82921.1"/>
    <property type="molecule type" value="Genomic_DNA"/>
</dbReference>
<keyword evidence="2" id="KW-1003">Cell membrane</keyword>
<dbReference type="PATRIC" id="fig|1234595.3.peg.1520"/>
<organism evidence="7 8">
    <name type="scientific">Pacificimonas flava</name>
    <dbReference type="NCBI Taxonomy" id="1234595"/>
    <lineage>
        <taxon>Bacteria</taxon>
        <taxon>Pseudomonadati</taxon>
        <taxon>Pseudomonadota</taxon>
        <taxon>Alphaproteobacteria</taxon>
        <taxon>Sphingomonadales</taxon>
        <taxon>Sphingosinicellaceae</taxon>
        <taxon>Pacificimonas</taxon>
    </lineage>
</organism>
<dbReference type="GO" id="GO:0015920">
    <property type="term" value="P:lipopolysaccharide transport"/>
    <property type="evidence" value="ECO:0007669"/>
    <property type="project" value="TreeGrafter"/>
</dbReference>
<dbReference type="AlphaFoldDB" id="M2TMH3"/>
<feature type="transmembrane region" description="Helical" evidence="6">
    <location>
        <begin position="108"/>
        <end position="127"/>
    </location>
</feature>
<feature type="transmembrane region" description="Helical" evidence="6">
    <location>
        <begin position="317"/>
        <end position="334"/>
    </location>
</feature>
<sequence length="418" mass="45489">MREAVTLTRFDRYLARLIALPLLSTLVIAAMLLLLDKMLRLFDFVVNEGGPISVVWRLLGNSFPEYLGLGIPVGLLIGILLAFRKLAMSSELDAMRAVGISYVRMLRVPYAYAAALSALTIIIVGFIQPVTRYAYEGLEFELRSGALGASIKVGEFVTVAEGTTLRVEESRDSGADLRGIFLNTRGADGRSATAAAESGTFLSTDDPNIILLRLREGTLVHDSPDQPEPRVLSFENYDLAVPLPQIDVFRERGSQGDDAELTIAELYRNIGSPGDLTAKIEREIQANFHRRLVQIVVPFLIPLLAISLAVPPKRSGSALGVFAALIILVVYNEISESAERSGAAGEVPIVFSQWAAFAGFAALCVWFFYVLAFRPAGQPIGMLETTAAKAARPLRAALRLLRRRRREPGSAAEAEAEA</sequence>
<evidence type="ECO:0000256" key="2">
    <source>
        <dbReference type="ARBA" id="ARBA00022475"/>
    </source>
</evidence>